<dbReference type="InterPro" id="IPR013656">
    <property type="entry name" value="PAS_4"/>
</dbReference>
<evidence type="ECO:0000256" key="1">
    <source>
        <dbReference type="SAM" id="Phobius"/>
    </source>
</evidence>
<dbReference type="CDD" id="cd01948">
    <property type="entry name" value="EAL"/>
    <property type="match status" value="1"/>
</dbReference>
<feature type="domain" description="EAL" evidence="3">
    <location>
        <begin position="497"/>
        <end position="747"/>
    </location>
</feature>
<dbReference type="CDD" id="cd01949">
    <property type="entry name" value="GGDEF"/>
    <property type="match status" value="1"/>
</dbReference>
<dbReference type="PROSITE" id="PS50883">
    <property type="entry name" value="EAL"/>
    <property type="match status" value="1"/>
</dbReference>
<accession>A0A6M4AWM0</accession>
<keyword evidence="1" id="KW-0472">Membrane</keyword>
<dbReference type="InterPro" id="IPR000160">
    <property type="entry name" value="GGDEF_dom"/>
</dbReference>
<name>A0A6M4AWM0_9SPHN</name>
<dbReference type="Pfam" id="PF08448">
    <property type="entry name" value="PAS_4"/>
    <property type="match status" value="1"/>
</dbReference>
<keyword evidence="1" id="KW-1133">Transmembrane helix</keyword>
<dbReference type="SMART" id="SM00267">
    <property type="entry name" value="GGDEF"/>
    <property type="match status" value="1"/>
</dbReference>
<dbReference type="SUPFAM" id="SSF55073">
    <property type="entry name" value="Nucleotide cyclase"/>
    <property type="match status" value="1"/>
</dbReference>
<evidence type="ECO:0000313" key="6">
    <source>
        <dbReference type="Proteomes" id="UP000503018"/>
    </source>
</evidence>
<dbReference type="Pfam" id="PF00563">
    <property type="entry name" value="EAL"/>
    <property type="match status" value="1"/>
</dbReference>
<evidence type="ECO:0000259" key="4">
    <source>
        <dbReference type="PROSITE" id="PS50887"/>
    </source>
</evidence>
<feature type="transmembrane region" description="Helical" evidence="1">
    <location>
        <begin position="38"/>
        <end position="59"/>
    </location>
</feature>
<dbReference type="KEGG" id="slan:GV829_00710"/>
<evidence type="ECO:0000259" key="3">
    <source>
        <dbReference type="PROSITE" id="PS50883"/>
    </source>
</evidence>
<keyword evidence="6" id="KW-1185">Reference proteome</keyword>
<feature type="transmembrane region" description="Helical" evidence="1">
    <location>
        <begin position="12"/>
        <end position="32"/>
    </location>
</feature>
<dbReference type="Gene3D" id="3.30.450.20">
    <property type="entry name" value="PAS domain"/>
    <property type="match status" value="1"/>
</dbReference>
<dbReference type="Gene3D" id="3.30.70.270">
    <property type="match status" value="1"/>
</dbReference>
<sequence>MSALRAQQIDAVRGRTIIQLLSILVGGVAIGLDNLNRQPLWMVGGYVAAVALVCGLRFFMRESRRNAWIYGAQGGTKREIALGLVTALVLTAPLLFFAWSGDRDATENAWIILAGMMAVYGFATLEVPILYAAVMPAVGVISALALTLVGNPTGAIAVLAFTFIGLGAIIKHGHDFIRYELVGRRAEEQTETVSLLLREFEDAGSDWLWQVDANRRITKASPRFAHAVGRDPSELEGLSILQLLAGEHWSTGKFPPALHDLANRLNRKESFASLLVPVALDERTRWWELSASPSYDSSGVFIGFRGVGSDVTEQRASADRIAHLARFDALTGLPNRLYLNETLAGALEQAAAWRRRCAFIMIDLDRFKAVNDTLGHPIGDRLLAQVAARMKQFGTESVIAGRLGGDEFGVVLREIDGVDTVERLGQRIIDVVSRPYEIDQHTLYVGASLGYAVGPRDGATVEALTRNADLALYRSKDQGGGVINSYEPTLHDQARERREIEIELRSALGRDEFMVHYQPVVHSDGRVDGFEALLRWNSKKLGPVSPVKFIPVAEDTRLIGPIGEWVLQTACHEAARWPSNTKVAVNVSAEQLSSPGFVASVMKALAHSGIAPNRLELEVTESVFLREVSGAMATLDQVRALGVKLVLDDFGTGYSSLGYLRMGQFSTIKVDRSFVQGALKGARESIAIVRAVVALADSLEMSTTAEGVENQEEADAIVALGCKKLQGYHFGRPMSAEDAFAIFDGGARRIAVGG</sequence>
<dbReference type="InterPro" id="IPR000700">
    <property type="entry name" value="PAS-assoc_C"/>
</dbReference>
<feature type="transmembrane region" description="Helical" evidence="1">
    <location>
        <begin position="80"/>
        <end position="99"/>
    </location>
</feature>
<dbReference type="SUPFAM" id="SSF55785">
    <property type="entry name" value="PYP-like sensor domain (PAS domain)"/>
    <property type="match status" value="1"/>
</dbReference>
<proteinExistence type="predicted"/>
<dbReference type="Proteomes" id="UP000503018">
    <property type="component" value="Chromosome"/>
</dbReference>
<dbReference type="InterPro" id="IPR035965">
    <property type="entry name" value="PAS-like_dom_sf"/>
</dbReference>
<dbReference type="AlphaFoldDB" id="A0A6M4AWM0"/>
<keyword evidence="1" id="KW-0812">Transmembrane</keyword>
<dbReference type="InterPro" id="IPR052155">
    <property type="entry name" value="Biofilm_reg_signaling"/>
</dbReference>
<dbReference type="SMART" id="SM00052">
    <property type="entry name" value="EAL"/>
    <property type="match status" value="1"/>
</dbReference>
<evidence type="ECO:0000259" key="2">
    <source>
        <dbReference type="PROSITE" id="PS50113"/>
    </source>
</evidence>
<reference evidence="5 6" key="1">
    <citation type="submission" date="2020-01" db="EMBL/GenBank/DDBJ databases">
        <title>Sphingomonas sp. strain CSW-10.</title>
        <authorList>
            <person name="Chen W.-M."/>
        </authorList>
    </citation>
    <scope>NUCLEOTIDE SEQUENCE [LARGE SCALE GENOMIC DNA]</scope>
    <source>
        <strain evidence="5 6">CSW-10</strain>
    </source>
</reference>
<dbReference type="Gene3D" id="3.20.20.450">
    <property type="entry name" value="EAL domain"/>
    <property type="match status" value="1"/>
</dbReference>
<dbReference type="Pfam" id="PF00990">
    <property type="entry name" value="GGDEF"/>
    <property type="match status" value="1"/>
</dbReference>
<dbReference type="PROSITE" id="PS50887">
    <property type="entry name" value="GGDEF"/>
    <property type="match status" value="1"/>
</dbReference>
<protein>
    <submittedName>
        <fullName evidence="5">EAL domain-containing protein</fullName>
    </submittedName>
</protein>
<feature type="domain" description="PAC" evidence="2">
    <location>
        <begin position="269"/>
        <end position="323"/>
    </location>
</feature>
<dbReference type="CDD" id="cd00130">
    <property type="entry name" value="PAS"/>
    <property type="match status" value="1"/>
</dbReference>
<dbReference type="EMBL" id="CP053015">
    <property type="protein sequence ID" value="QJQ33474.1"/>
    <property type="molecule type" value="Genomic_DNA"/>
</dbReference>
<dbReference type="PROSITE" id="PS50113">
    <property type="entry name" value="PAC"/>
    <property type="match status" value="1"/>
</dbReference>
<dbReference type="PANTHER" id="PTHR44757:SF10">
    <property type="entry name" value="MEMBRANE PROTEIN"/>
    <property type="match status" value="1"/>
</dbReference>
<gene>
    <name evidence="5" type="ORF">GV829_00710</name>
</gene>
<dbReference type="SUPFAM" id="SSF141868">
    <property type="entry name" value="EAL domain-like"/>
    <property type="match status" value="1"/>
</dbReference>
<feature type="transmembrane region" description="Helical" evidence="1">
    <location>
        <begin position="105"/>
        <end position="122"/>
    </location>
</feature>
<evidence type="ECO:0000313" key="5">
    <source>
        <dbReference type="EMBL" id="QJQ33474.1"/>
    </source>
</evidence>
<dbReference type="InterPro" id="IPR043128">
    <property type="entry name" value="Rev_trsase/Diguanyl_cyclase"/>
</dbReference>
<dbReference type="InterPro" id="IPR035919">
    <property type="entry name" value="EAL_sf"/>
</dbReference>
<dbReference type="InterPro" id="IPR000014">
    <property type="entry name" value="PAS"/>
</dbReference>
<dbReference type="InterPro" id="IPR029787">
    <property type="entry name" value="Nucleotide_cyclase"/>
</dbReference>
<organism evidence="5 6">
    <name type="scientific">Sphingomonas lacunae</name>
    <dbReference type="NCBI Taxonomy" id="2698828"/>
    <lineage>
        <taxon>Bacteria</taxon>
        <taxon>Pseudomonadati</taxon>
        <taxon>Pseudomonadota</taxon>
        <taxon>Alphaproteobacteria</taxon>
        <taxon>Sphingomonadales</taxon>
        <taxon>Sphingomonadaceae</taxon>
        <taxon>Sphingomonas</taxon>
    </lineage>
</organism>
<dbReference type="PANTHER" id="PTHR44757">
    <property type="entry name" value="DIGUANYLATE CYCLASE DGCP"/>
    <property type="match status" value="1"/>
</dbReference>
<dbReference type="InterPro" id="IPR001633">
    <property type="entry name" value="EAL_dom"/>
</dbReference>
<feature type="domain" description="GGDEF" evidence="4">
    <location>
        <begin position="355"/>
        <end position="488"/>
    </location>
</feature>
<dbReference type="NCBIfam" id="TIGR00254">
    <property type="entry name" value="GGDEF"/>
    <property type="match status" value="1"/>
</dbReference>